<dbReference type="GO" id="GO:0005524">
    <property type="term" value="F:ATP binding"/>
    <property type="evidence" value="ECO:0007669"/>
    <property type="project" value="UniProtKB-KW"/>
</dbReference>
<keyword evidence="5" id="KW-0051">Antiviral defense</keyword>
<dbReference type="PANTHER" id="PTHR47959">
    <property type="entry name" value="ATP-DEPENDENT RNA HELICASE RHLE-RELATED"/>
    <property type="match status" value="1"/>
</dbReference>
<evidence type="ECO:0000256" key="6">
    <source>
        <dbReference type="ARBA" id="ARBA00038437"/>
    </source>
</evidence>
<dbReference type="InterPro" id="IPR011545">
    <property type="entry name" value="DEAD/DEAH_box_helicase_dom"/>
</dbReference>
<evidence type="ECO:0000259" key="7">
    <source>
        <dbReference type="SMART" id="SM00490"/>
    </source>
</evidence>
<comment type="similarity">
    <text evidence="6">Belongs to the DEAD box helicase family.</text>
</comment>
<evidence type="ECO:0000256" key="2">
    <source>
        <dbReference type="ARBA" id="ARBA00022801"/>
    </source>
</evidence>
<evidence type="ECO:0000313" key="9">
    <source>
        <dbReference type="Proteomes" id="UP000280307"/>
    </source>
</evidence>
<keyword evidence="4" id="KW-0067">ATP-binding</keyword>
<organism evidence="8 9">
    <name type="scientific">Candidatus Viridilinea halotolerans</name>
    <dbReference type="NCBI Taxonomy" id="2491704"/>
    <lineage>
        <taxon>Bacteria</taxon>
        <taxon>Bacillati</taxon>
        <taxon>Chloroflexota</taxon>
        <taxon>Chloroflexia</taxon>
        <taxon>Chloroflexales</taxon>
        <taxon>Chloroflexineae</taxon>
        <taxon>Oscillochloridaceae</taxon>
        <taxon>Candidatus Viridilinea</taxon>
    </lineage>
</organism>
<dbReference type="InterPro" id="IPR054712">
    <property type="entry name" value="Cas3-like_dom"/>
</dbReference>
<reference evidence="8 9" key="1">
    <citation type="submission" date="2018-12" db="EMBL/GenBank/DDBJ databases">
        <title>Genome Sequence of Candidatus Viridilinea halotolerans isolated from saline sulfide-rich spring.</title>
        <authorList>
            <person name="Grouzdev D.S."/>
            <person name="Burganskaya E.I."/>
            <person name="Krutkina M.S."/>
            <person name="Sukhacheva M.V."/>
            <person name="Gorlenko V.M."/>
        </authorList>
    </citation>
    <scope>NUCLEOTIDE SEQUENCE [LARGE SCALE GENOMIC DNA]</scope>
    <source>
        <strain evidence="8">Chok-6</strain>
    </source>
</reference>
<dbReference type="GO" id="GO:0005829">
    <property type="term" value="C:cytosol"/>
    <property type="evidence" value="ECO:0007669"/>
    <property type="project" value="TreeGrafter"/>
</dbReference>
<dbReference type="EMBL" id="RSAS01000715">
    <property type="protein sequence ID" value="RRR68493.1"/>
    <property type="molecule type" value="Genomic_DNA"/>
</dbReference>
<dbReference type="InterPro" id="IPR001650">
    <property type="entry name" value="Helicase_C-like"/>
</dbReference>
<dbReference type="InterPro" id="IPR050079">
    <property type="entry name" value="DEAD_box_RNA_helicase"/>
</dbReference>
<dbReference type="Proteomes" id="UP000280307">
    <property type="component" value="Unassembled WGS sequence"/>
</dbReference>
<dbReference type="AlphaFoldDB" id="A0A426TU06"/>
<evidence type="ECO:0000256" key="1">
    <source>
        <dbReference type="ARBA" id="ARBA00022741"/>
    </source>
</evidence>
<accession>A0A426TU06</accession>
<proteinExistence type="inferred from homology"/>
<evidence type="ECO:0000256" key="5">
    <source>
        <dbReference type="ARBA" id="ARBA00023118"/>
    </source>
</evidence>
<feature type="domain" description="Helicase C-terminal" evidence="7">
    <location>
        <begin position="317"/>
        <end position="393"/>
    </location>
</feature>
<sequence length="721" mass="81051">MCYARARRRRVMQIETLPVYSKLADESQLPTKLAERLPQGYQLSQHQVATYEALCGDDVDVVINTAMTGDGKSLAGLLPLLVHQRETFALYPTNELIHDQFASASKANGVLAQWQRPPRWAGRVDAALLDVQAEERTYARRGDLLQERFSEHKLLLSNPDIFHAILQFCYQHPGRARDWLASRVGTMFQQLTFDEFHIFEVPQVAALLTGLLFLHEQTSGRVKTLFLSATPRVDLVPLLERAGLRSRVVASAGTYSHGADPGQGWRQILHGTTLHVVKQRAEEWVDQHVDTILLPFFQQRRPHAKGAMIVGSVAAAQRLYQRLKAPFAAAGLKVLPNTGLTDRQDRRDAYEADLLIGTSTVDVGVDFQINFLVFEASSAGNFLQRLGRLGRHKGYVRDGKFYAFEDFHAYALTPDFVYERLFSGHDGEPALLQAGATVPREELQQCVEQAFPAPTTFPNYMKCWGRCLPANVIAQLTHPAIRDSYAGMRERLQERYEAAFDLKLGKAWGFGKRLRDEGRALLIDEAQAFRGGSPFPAAVLTRNERGGLSLQSYDLFWLLMNGELDLLSEQECRAKAKATNAEWLGIERLKPCAYFALRGYRSERSDLLIRLPPDVAAWDAARQQNAQVLQGLKVDLAGCPWLNELNRRLVGRKVVGLIMPGLHPIEVARRLRLPLLFPIYRYEDSNGVTGSVAFARQALLLDTMLRWRSLKTGQPDGPIIC</sequence>
<evidence type="ECO:0000313" key="8">
    <source>
        <dbReference type="EMBL" id="RRR68493.1"/>
    </source>
</evidence>
<evidence type="ECO:0000256" key="3">
    <source>
        <dbReference type="ARBA" id="ARBA00022806"/>
    </source>
</evidence>
<dbReference type="GO" id="GO:0003724">
    <property type="term" value="F:RNA helicase activity"/>
    <property type="evidence" value="ECO:0007669"/>
    <property type="project" value="TreeGrafter"/>
</dbReference>
<dbReference type="Pfam" id="PF00270">
    <property type="entry name" value="DEAD"/>
    <property type="match status" value="1"/>
</dbReference>
<dbReference type="InterPro" id="IPR027417">
    <property type="entry name" value="P-loop_NTPase"/>
</dbReference>
<dbReference type="PANTHER" id="PTHR47959:SF13">
    <property type="entry name" value="ATP-DEPENDENT RNA HELICASE RHLE"/>
    <property type="match status" value="1"/>
</dbReference>
<dbReference type="NCBIfam" id="TIGR03158">
    <property type="entry name" value="cas3_cyano"/>
    <property type="match status" value="1"/>
</dbReference>
<dbReference type="SUPFAM" id="SSF52540">
    <property type="entry name" value="P-loop containing nucleoside triphosphate hydrolases"/>
    <property type="match status" value="1"/>
</dbReference>
<dbReference type="Gene3D" id="3.40.50.300">
    <property type="entry name" value="P-loop containing nucleotide triphosphate hydrolases"/>
    <property type="match status" value="2"/>
</dbReference>
<dbReference type="SMART" id="SM00490">
    <property type="entry name" value="HELICc"/>
    <property type="match status" value="1"/>
</dbReference>
<evidence type="ECO:0000256" key="4">
    <source>
        <dbReference type="ARBA" id="ARBA00022840"/>
    </source>
</evidence>
<dbReference type="Pfam" id="PF22590">
    <property type="entry name" value="Cas3-like_C_2"/>
    <property type="match status" value="1"/>
</dbReference>
<dbReference type="InterPro" id="IPR017575">
    <property type="entry name" value="CRISPR-assoc_helicase_Cas3"/>
</dbReference>
<name>A0A426TU06_9CHLR</name>
<dbReference type="GO" id="GO:0003676">
    <property type="term" value="F:nucleic acid binding"/>
    <property type="evidence" value="ECO:0007669"/>
    <property type="project" value="InterPro"/>
</dbReference>
<keyword evidence="3" id="KW-0347">Helicase</keyword>
<keyword evidence="1" id="KW-0547">Nucleotide-binding</keyword>
<dbReference type="GO" id="GO:0016787">
    <property type="term" value="F:hydrolase activity"/>
    <property type="evidence" value="ECO:0007669"/>
    <property type="project" value="UniProtKB-KW"/>
</dbReference>
<gene>
    <name evidence="8" type="primary">cas3</name>
    <name evidence="8" type="ORF">EI684_17540</name>
</gene>
<keyword evidence="2" id="KW-0378">Hydrolase</keyword>
<comment type="caution">
    <text evidence="8">The sequence shown here is derived from an EMBL/GenBank/DDBJ whole genome shotgun (WGS) entry which is preliminary data.</text>
</comment>
<protein>
    <submittedName>
        <fullName evidence="8">Type I-D CRISPR-associated helicase Cas3</fullName>
    </submittedName>
</protein>
<dbReference type="GO" id="GO:0051607">
    <property type="term" value="P:defense response to virus"/>
    <property type="evidence" value="ECO:0007669"/>
    <property type="project" value="UniProtKB-KW"/>
</dbReference>